<comment type="subcellular location">
    <subcellularLocation>
        <location evidence="7">Cytoplasm</location>
    </subcellularLocation>
</comment>
<keyword evidence="5 7" id="KW-0378">Hydrolase</keyword>
<dbReference type="InterPro" id="IPR002036">
    <property type="entry name" value="YbeY"/>
</dbReference>
<dbReference type="SUPFAM" id="SSF55486">
    <property type="entry name" value="Metalloproteases ('zincins'), catalytic domain"/>
    <property type="match status" value="1"/>
</dbReference>
<dbReference type="Gene3D" id="3.40.390.30">
    <property type="entry name" value="Metalloproteases ('zincins'), catalytic domain"/>
    <property type="match status" value="1"/>
</dbReference>
<comment type="similarity">
    <text evidence="1 7">Belongs to the endoribonuclease YbeY family.</text>
</comment>
<dbReference type="GO" id="GO:0008270">
    <property type="term" value="F:zinc ion binding"/>
    <property type="evidence" value="ECO:0007669"/>
    <property type="project" value="UniProtKB-UniRule"/>
</dbReference>
<keyword evidence="7" id="KW-0690">Ribosome biogenesis</keyword>
<reference evidence="8 9" key="1">
    <citation type="submission" date="2018-11" db="EMBL/GenBank/DDBJ databases">
        <title>Genomic Encyclopedia of Type Strains, Phase IV (KMG-IV): sequencing the most valuable type-strain genomes for metagenomic binning, comparative biology and taxonomic classification.</title>
        <authorList>
            <person name="Goeker M."/>
        </authorList>
    </citation>
    <scope>NUCLEOTIDE SEQUENCE [LARGE SCALE GENOMIC DNA]</scope>
    <source>
        <strain evidence="8 9">DSM 5900</strain>
    </source>
</reference>
<evidence type="ECO:0000313" key="8">
    <source>
        <dbReference type="EMBL" id="ROP91004.1"/>
    </source>
</evidence>
<keyword evidence="9" id="KW-1185">Reference proteome</keyword>
<sequence>MPLRIGIRIDHRPWRDAVADPRGLVRRAVRAALAVAPVPPAGSPEMAVLLADDTLLRQLNNDYRGLDKPTNVLSFTAGDPLLLGDVAIAYETTAAEAAAAGKPLADHLSHLVVHGTLHLLGYDHETTEDAAEMEPLEVRALAALGIADPYQEAA</sequence>
<keyword evidence="4 7" id="KW-0255">Endonuclease</keyword>
<dbReference type="InterPro" id="IPR020549">
    <property type="entry name" value="YbeY_CS"/>
</dbReference>
<evidence type="ECO:0000256" key="5">
    <source>
        <dbReference type="ARBA" id="ARBA00022801"/>
    </source>
</evidence>
<evidence type="ECO:0000313" key="9">
    <source>
        <dbReference type="Proteomes" id="UP000278222"/>
    </source>
</evidence>
<protein>
    <recommendedName>
        <fullName evidence="7">Endoribonuclease YbeY</fullName>
        <ecNumber evidence="7">3.1.-.-</ecNumber>
    </recommendedName>
</protein>
<dbReference type="Proteomes" id="UP000278222">
    <property type="component" value="Unassembled WGS sequence"/>
</dbReference>
<keyword evidence="6 7" id="KW-0862">Zinc</keyword>
<comment type="caution">
    <text evidence="8">The sequence shown here is derived from an EMBL/GenBank/DDBJ whole genome shotgun (WGS) entry which is preliminary data.</text>
</comment>
<dbReference type="GO" id="GO:0005737">
    <property type="term" value="C:cytoplasm"/>
    <property type="evidence" value="ECO:0007669"/>
    <property type="project" value="UniProtKB-SubCell"/>
</dbReference>
<dbReference type="OrthoDB" id="9807740at2"/>
<proteinExistence type="inferred from homology"/>
<dbReference type="EMBL" id="RJKX01000014">
    <property type="protein sequence ID" value="ROP91004.1"/>
    <property type="molecule type" value="Genomic_DNA"/>
</dbReference>
<dbReference type="GO" id="GO:0004222">
    <property type="term" value="F:metalloendopeptidase activity"/>
    <property type="evidence" value="ECO:0007669"/>
    <property type="project" value="InterPro"/>
</dbReference>
<dbReference type="EC" id="3.1.-.-" evidence="7"/>
<dbReference type="RefSeq" id="WP_123690564.1">
    <property type="nucleotide sequence ID" value="NZ_AP019700.1"/>
</dbReference>
<accession>A0A3N1LIM0</accession>
<keyword evidence="2 7" id="KW-0540">Nuclease</keyword>
<organism evidence="8 9">
    <name type="scientific">Stella humosa</name>
    <dbReference type="NCBI Taxonomy" id="94"/>
    <lineage>
        <taxon>Bacteria</taxon>
        <taxon>Pseudomonadati</taxon>
        <taxon>Pseudomonadota</taxon>
        <taxon>Alphaproteobacteria</taxon>
        <taxon>Rhodospirillales</taxon>
        <taxon>Stellaceae</taxon>
        <taxon>Stella</taxon>
    </lineage>
</organism>
<evidence type="ECO:0000256" key="3">
    <source>
        <dbReference type="ARBA" id="ARBA00022723"/>
    </source>
</evidence>
<dbReference type="AlphaFoldDB" id="A0A3N1LIM0"/>
<evidence type="ECO:0000256" key="1">
    <source>
        <dbReference type="ARBA" id="ARBA00010875"/>
    </source>
</evidence>
<dbReference type="GO" id="GO:0006364">
    <property type="term" value="P:rRNA processing"/>
    <property type="evidence" value="ECO:0007669"/>
    <property type="project" value="UniProtKB-UniRule"/>
</dbReference>
<evidence type="ECO:0000256" key="7">
    <source>
        <dbReference type="HAMAP-Rule" id="MF_00009"/>
    </source>
</evidence>
<keyword evidence="7" id="KW-0698">rRNA processing</keyword>
<dbReference type="InterPro" id="IPR023091">
    <property type="entry name" value="MetalPrtase_cat_dom_sf_prd"/>
</dbReference>
<comment type="cofactor">
    <cofactor evidence="7">
        <name>Zn(2+)</name>
        <dbReference type="ChEBI" id="CHEBI:29105"/>
    </cofactor>
    <text evidence="7">Binds 1 zinc ion.</text>
</comment>
<feature type="binding site" evidence="7">
    <location>
        <position position="124"/>
    </location>
    <ligand>
        <name>Zn(2+)</name>
        <dbReference type="ChEBI" id="CHEBI:29105"/>
        <note>catalytic</note>
    </ligand>
</feature>
<evidence type="ECO:0000256" key="2">
    <source>
        <dbReference type="ARBA" id="ARBA00022722"/>
    </source>
</evidence>
<dbReference type="NCBIfam" id="TIGR00043">
    <property type="entry name" value="rRNA maturation RNase YbeY"/>
    <property type="match status" value="1"/>
</dbReference>
<evidence type="ECO:0000256" key="4">
    <source>
        <dbReference type="ARBA" id="ARBA00022759"/>
    </source>
</evidence>
<gene>
    <name evidence="7" type="primary">ybeY</name>
    <name evidence="8" type="ORF">EDC65_2864</name>
</gene>
<dbReference type="PANTHER" id="PTHR46986">
    <property type="entry name" value="ENDORIBONUCLEASE YBEY, CHLOROPLASTIC"/>
    <property type="match status" value="1"/>
</dbReference>
<dbReference type="PANTHER" id="PTHR46986:SF1">
    <property type="entry name" value="ENDORIBONUCLEASE YBEY, CHLOROPLASTIC"/>
    <property type="match status" value="1"/>
</dbReference>
<feature type="binding site" evidence="7">
    <location>
        <position position="114"/>
    </location>
    <ligand>
        <name>Zn(2+)</name>
        <dbReference type="ChEBI" id="CHEBI:29105"/>
        <note>catalytic</note>
    </ligand>
</feature>
<keyword evidence="3 7" id="KW-0479">Metal-binding</keyword>
<dbReference type="GO" id="GO:0004521">
    <property type="term" value="F:RNA endonuclease activity"/>
    <property type="evidence" value="ECO:0007669"/>
    <property type="project" value="UniProtKB-UniRule"/>
</dbReference>
<evidence type="ECO:0000256" key="6">
    <source>
        <dbReference type="ARBA" id="ARBA00022833"/>
    </source>
</evidence>
<dbReference type="Pfam" id="PF02130">
    <property type="entry name" value="YbeY"/>
    <property type="match status" value="1"/>
</dbReference>
<name>A0A3N1LIM0_9PROT</name>
<keyword evidence="7" id="KW-0963">Cytoplasm</keyword>
<dbReference type="HAMAP" id="MF_00009">
    <property type="entry name" value="Endoribonucl_YbeY"/>
    <property type="match status" value="1"/>
</dbReference>
<feature type="binding site" evidence="7">
    <location>
        <position position="118"/>
    </location>
    <ligand>
        <name>Zn(2+)</name>
        <dbReference type="ChEBI" id="CHEBI:29105"/>
        <note>catalytic</note>
    </ligand>
</feature>
<comment type="function">
    <text evidence="7">Single strand-specific metallo-endoribonuclease involved in late-stage 70S ribosome quality control and in maturation of the 3' terminus of the 16S rRNA.</text>
</comment>
<dbReference type="PROSITE" id="PS01306">
    <property type="entry name" value="UPF0054"/>
    <property type="match status" value="1"/>
</dbReference>